<evidence type="ECO:0000313" key="3">
    <source>
        <dbReference type="Proteomes" id="UP000799753"/>
    </source>
</evidence>
<feature type="compositionally biased region" description="Polar residues" evidence="1">
    <location>
        <begin position="88"/>
        <end position="99"/>
    </location>
</feature>
<reference evidence="2" key="1">
    <citation type="journal article" date="2020" name="Stud. Mycol.">
        <title>101 Dothideomycetes genomes: a test case for predicting lifestyles and emergence of pathogens.</title>
        <authorList>
            <person name="Haridas S."/>
            <person name="Albert R."/>
            <person name="Binder M."/>
            <person name="Bloem J."/>
            <person name="Labutti K."/>
            <person name="Salamov A."/>
            <person name="Andreopoulos B."/>
            <person name="Baker S."/>
            <person name="Barry K."/>
            <person name="Bills G."/>
            <person name="Bluhm B."/>
            <person name="Cannon C."/>
            <person name="Castanera R."/>
            <person name="Culley D."/>
            <person name="Daum C."/>
            <person name="Ezra D."/>
            <person name="Gonzalez J."/>
            <person name="Henrissat B."/>
            <person name="Kuo A."/>
            <person name="Liang C."/>
            <person name="Lipzen A."/>
            <person name="Lutzoni F."/>
            <person name="Magnuson J."/>
            <person name="Mondo S."/>
            <person name="Nolan M."/>
            <person name="Ohm R."/>
            <person name="Pangilinan J."/>
            <person name="Park H.-J."/>
            <person name="Ramirez L."/>
            <person name="Alfaro M."/>
            <person name="Sun H."/>
            <person name="Tritt A."/>
            <person name="Yoshinaga Y."/>
            <person name="Zwiers L.-H."/>
            <person name="Turgeon B."/>
            <person name="Goodwin S."/>
            <person name="Spatafora J."/>
            <person name="Crous P."/>
            <person name="Grigoriev I."/>
        </authorList>
    </citation>
    <scope>NUCLEOTIDE SEQUENCE</scope>
    <source>
        <strain evidence="2">CBS 473.64</strain>
    </source>
</reference>
<dbReference type="Proteomes" id="UP000799753">
    <property type="component" value="Unassembled WGS sequence"/>
</dbReference>
<organism evidence="2 3">
    <name type="scientific">Massarina eburnea CBS 473.64</name>
    <dbReference type="NCBI Taxonomy" id="1395130"/>
    <lineage>
        <taxon>Eukaryota</taxon>
        <taxon>Fungi</taxon>
        <taxon>Dikarya</taxon>
        <taxon>Ascomycota</taxon>
        <taxon>Pezizomycotina</taxon>
        <taxon>Dothideomycetes</taxon>
        <taxon>Pleosporomycetidae</taxon>
        <taxon>Pleosporales</taxon>
        <taxon>Massarineae</taxon>
        <taxon>Massarinaceae</taxon>
        <taxon>Massarina</taxon>
    </lineage>
</organism>
<dbReference type="EMBL" id="MU006779">
    <property type="protein sequence ID" value="KAF2643974.1"/>
    <property type="molecule type" value="Genomic_DNA"/>
</dbReference>
<sequence length="150" mass="17059">MLRCSPNMNQRLAIYPKRLDGGNQYARVKTDELVPIDDWPTGQLRTIYVRQKPSIPPDFYTPELRRFHIQRRTADRSSVMPPIHITGAPQTPGTRRINNSASPKHAASSSACPYVEATNFQVVSGLDRNTMHYWRKAVVYSWPKIGGGCY</sequence>
<evidence type="ECO:0000313" key="2">
    <source>
        <dbReference type="EMBL" id="KAF2643974.1"/>
    </source>
</evidence>
<feature type="region of interest" description="Disordered" evidence="1">
    <location>
        <begin position="80"/>
        <end position="105"/>
    </location>
</feature>
<evidence type="ECO:0000256" key="1">
    <source>
        <dbReference type="SAM" id="MobiDB-lite"/>
    </source>
</evidence>
<dbReference type="AlphaFoldDB" id="A0A6A6SCR3"/>
<name>A0A6A6SCR3_9PLEO</name>
<protein>
    <submittedName>
        <fullName evidence="2">Uncharacterized protein</fullName>
    </submittedName>
</protein>
<keyword evidence="3" id="KW-1185">Reference proteome</keyword>
<accession>A0A6A6SCR3</accession>
<gene>
    <name evidence="2" type="ORF">P280DRAFT_222434</name>
</gene>
<proteinExistence type="predicted"/>